<sequence length="132" mass="14872">MQHRYRKSGQNLNKSRNSEADSPEQPPFADALPTPTKRPKGRPRKSLSSEQSPIRSASSSCKRKIDDDLDACSPIPRFRPRRNASVNYNERLDESVHGIPKPRSSRGRGHDEGDETQEEDAVMATIHNLIII</sequence>
<dbReference type="AlphaFoldDB" id="A0A0R3U0B9"/>
<feature type="compositionally biased region" description="Polar residues" evidence="1">
    <location>
        <begin position="46"/>
        <end position="60"/>
    </location>
</feature>
<evidence type="ECO:0000256" key="1">
    <source>
        <dbReference type="SAM" id="MobiDB-lite"/>
    </source>
</evidence>
<dbReference type="Proteomes" id="UP000278807">
    <property type="component" value="Unassembled WGS sequence"/>
</dbReference>
<evidence type="ECO:0000313" key="2">
    <source>
        <dbReference type="EMBL" id="VDO16237.1"/>
    </source>
</evidence>
<gene>
    <name evidence="2" type="ORF">HNAJ_LOCUS13542</name>
</gene>
<protein>
    <submittedName>
        <fullName evidence="2 4">Uncharacterized protein</fullName>
    </submittedName>
</protein>
<proteinExistence type="predicted"/>
<keyword evidence="3" id="KW-1185">Reference proteome</keyword>
<accession>A0A0R3U0B9</accession>
<feature type="region of interest" description="Disordered" evidence="1">
    <location>
        <begin position="1"/>
        <end position="122"/>
    </location>
</feature>
<organism evidence="4">
    <name type="scientific">Rodentolepis nana</name>
    <name type="common">Dwarf tapeworm</name>
    <name type="synonym">Hymenolepis nana</name>
    <dbReference type="NCBI Taxonomy" id="102285"/>
    <lineage>
        <taxon>Eukaryota</taxon>
        <taxon>Metazoa</taxon>
        <taxon>Spiralia</taxon>
        <taxon>Lophotrochozoa</taxon>
        <taxon>Platyhelminthes</taxon>
        <taxon>Cestoda</taxon>
        <taxon>Eucestoda</taxon>
        <taxon>Cyclophyllidea</taxon>
        <taxon>Hymenolepididae</taxon>
        <taxon>Rodentolepis</taxon>
    </lineage>
</organism>
<dbReference type="WBParaSite" id="HNAJ_0001356801-mRNA-1">
    <property type="protein sequence ID" value="HNAJ_0001356801-mRNA-1"/>
    <property type="gene ID" value="HNAJ_0001356801"/>
</dbReference>
<dbReference type="EMBL" id="UZAE01015588">
    <property type="protein sequence ID" value="VDO16237.1"/>
    <property type="molecule type" value="Genomic_DNA"/>
</dbReference>
<evidence type="ECO:0000313" key="3">
    <source>
        <dbReference type="Proteomes" id="UP000278807"/>
    </source>
</evidence>
<evidence type="ECO:0000313" key="4">
    <source>
        <dbReference type="WBParaSite" id="HNAJ_0001356801-mRNA-1"/>
    </source>
</evidence>
<feature type="compositionally biased region" description="Acidic residues" evidence="1">
    <location>
        <begin position="112"/>
        <end position="121"/>
    </location>
</feature>
<reference evidence="2 3" key="2">
    <citation type="submission" date="2018-11" db="EMBL/GenBank/DDBJ databases">
        <authorList>
            <consortium name="Pathogen Informatics"/>
        </authorList>
    </citation>
    <scope>NUCLEOTIDE SEQUENCE [LARGE SCALE GENOMIC DNA]</scope>
</reference>
<reference evidence="4" key="1">
    <citation type="submission" date="2017-02" db="UniProtKB">
        <authorList>
            <consortium name="WormBaseParasite"/>
        </authorList>
    </citation>
    <scope>IDENTIFICATION</scope>
</reference>
<name>A0A0R3U0B9_RODNA</name>